<protein>
    <submittedName>
        <fullName evidence="8">RDD family protein</fullName>
    </submittedName>
</protein>
<proteinExistence type="predicted"/>
<keyword evidence="9" id="KW-1185">Reference proteome</keyword>
<dbReference type="PANTHER" id="PTHR36115:SF4">
    <property type="entry name" value="MEMBRANE PROTEIN"/>
    <property type="match status" value="1"/>
</dbReference>
<accession>A0A371X8T5</accession>
<evidence type="ECO:0000256" key="3">
    <source>
        <dbReference type="ARBA" id="ARBA00022692"/>
    </source>
</evidence>
<dbReference type="InterPro" id="IPR010432">
    <property type="entry name" value="RDD"/>
</dbReference>
<keyword evidence="4 6" id="KW-1133">Transmembrane helix</keyword>
<dbReference type="Proteomes" id="UP000262379">
    <property type="component" value="Unassembled WGS sequence"/>
</dbReference>
<comment type="subcellular location">
    <subcellularLocation>
        <location evidence="1">Cell membrane</location>
        <topology evidence="1">Multi-pass membrane protein</topology>
    </subcellularLocation>
</comment>
<comment type="caution">
    <text evidence="8">The sequence shown here is derived from an EMBL/GenBank/DDBJ whole genome shotgun (WGS) entry which is preliminary data.</text>
</comment>
<dbReference type="PANTHER" id="PTHR36115">
    <property type="entry name" value="PROLINE-RICH ANTIGEN HOMOLOG-RELATED"/>
    <property type="match status" value="1"/>
</dbReference>
<evidence type="ECO:0000256" key="6">
    <source>
        <dbReference type="SAM" id="Phobius"/>
    </source>
</evidence>
<evidence type="ECO:0000313" key="9">
    <source>
        <dbReference type="Proteomes" id="UP000262379"/>
    </source>
</evidence>
<keyword evidence="5 6" id="KW-0472">Membrane</keyword>
<organism evidence="8 9">
    <name type="scientific">Mesorhizobium denitrificans</name>
    <dbReference type="NCBI Taxonomy" id="2294114"/>
    <lineage>
        <taxon>Bacteria</taxon>
        <taxon>Pseudomonadati</taxon>
        <taxon>Pseudomonadota</taxon>
        <taxon>Alphaproteobacteria</taxon>
        <taxon>Hyphomicrobiales</taxon>
        <taxon>Phyllobacteriaceae</taxon>
        <taxon>Mesorhizobium</taxon>
    </lineage>
</organism>
<feature type="transmembrane region" description="Helical" evidence="6">
    <location>
        <begin position="28"/>
        <end position="52"/>
    </location>
</feature>
<dbReference type="Pfam" id="PF06271">
    <property type="entry name" value="RDD"/>
    <property type="match status" value="1"/>
</dbReference>
<evidence type="ECO:0000256" key="5">
    <source>
        <dbReference type="ARBA" id="ARBA00023136"/>
    </source>
</evidence>
<evidence type="ECO:0000313" key="8">
    <source>
        <dbReference type="EMBL" id="RFC65647.1"/>
    </source>
</evidence>
<evidence type="ECO:0000259" key="7">
    <source>
        <dbReference type="Pfam" id="PF06271"/>
    </source>
</evidence>
<dbReference type="RefSeq" id="WP_116625258.1">
    <property type="nucleotide sequence ID" value="NZ_QURN01000015.1"/>
</dbReference>
<dbReference type="AlphaFoldDB" id="A0A371X8T5"/>
<evidence type="ECO:0000256" key="1">
    <source>
        <dbReference type="ARBA" id="ARBA00004651"/>
    </source>
</evidence>
<keyword evidence="3 6" id="KW-0812">Transmembrane</keyword>
<sequence length="158" mass="17280">MNTDVLAPTAPFALDDPRALDGVLTRRMLAFVIDYLIVGALTVALAIAFFILGVVTLGAGWLLFFIFGPATVLIVLTYIWRTMGGPDQATIGMKMMGLRIYRMDGAPIDGMTAVVYSVLFWAGNVVLTPLILLATLFTDYKRTVHDLLLGTLVLRDRV</sequence>
<evidence type="ECO:0000256" key="2">
    <source>
        <dbReference type="ARBA" id="ARBA00022475"/>
    </source>
</evidence>
<dbReference type="InterPro" id="IPR051791">
    <property type="entry name" value="Pra-immunoreactive"/>
</dbReference>
<feature type="domain" description="RDD" evidence="7">
    <location>
        <begin position="24"/>
        <end position="149"/>
    </location>
</feature>
<dbReference type="EMBL" id="QURN01000015">
    <property type="protein sequence ID" value="RFC65647.1"/>
    <property type="molecule type" value="Genomic_DNA"/>
</dbReference>
<gene>
    <name evidence="8" type="ORF">DY251_17550</name>
</gene>
<keyword evidence="2" id="KW-1003">Cell membrane</keyword>
<dbReference type="GO" id="GO:0005886">
    <property type="term" value="C:plasma membrane"/>
    <property type="evidence" value="ECO:0007669"/>
    <property type="project" value="UniProtKB-SubCell"/>
</dbReference>
<name>A0A371X8T5_9HYPH</name>
<reference evidence="9" key="1">
    <citation type="submission" date="2018-08" db="EMBL/GenBank/DDBJ databases">
        <authorList>
            <person name="Im W.T."/>
        </authorList>
    </citation>
    <scope>NUCLEOTIDE SEQUENCE [LARGE SCALE GENOMIC DNA]</scope>
    <source>
        <strain evidence="9">LA-28</strain>
    </source>
</reference>
<evidence type="ECO:0000256" key="4">
    <source>
        <dbReference type="ARBA" id="ARBA00022989"/>
    </source>
</evidence>
<feature type="transmembrane region" description="Helical" evidence="6">
    <location>
        <begin position="113"/>
        <end position="137"/>
    </location>
</feature>
<feature type="transmembrane region" description="Helical" evidence="6">
    <location>
        <begin position="59"/>
        <end position="80"/>
    </location>
</feature>